<evidence type="ECO:0000313" key="2">
    <source>
        <dbReference type="Proteomes" id="UP001454036"/>
    </source>
</evidence>
<reference evidence="1 2" key="1">
    <citation type="submission" date="2024-01" db="EMBL/GenBank/DDBJ databases">
        <title>The complete chloroplast genome sequence of Lithospermum erythrorhizon: insights into the phylogenetic relationship among Boraginaceae species and the maternal lineages of purple gromwells.</title>
        <authorList>
            <person name="Okada T."/>
            <person name="Watanabe K."/>
        </authorList>
    </citation>
    <scope>NUCLEOTIDE SEQUENCE [LARGE SCALE GENOMIC DNA]</scope>
</reference>
<dbReference type="Proteomes" id="UP001454036">
    <property type="component" value="Unassembled WGS sequence"/>
</dbReference>
<comment type="caution">
    <text evidence="1">The sequence shown here is derived from an EMBL/GenBank/DDBJ whole genome shotgun (WGS) entry which is preliminary data.</text>
</comment>
<dbReference type="AlphaFoldDB" id="A0AAV3QEP0"/>
<sequence>MNELELEELLVDQSITISKELVEKGDKKVHRVSELQYITKSDDYWVRGILQISDEDLKIFYIGCNNCNSKTSTNEEGVKYTCNICLKKPMTVSRMNFANNSWGHI</sequence>
<proteinExistence type="predicted"/>
<dbReference type="EMBL" id="BAABME010036558">
    <property type="protein sequence ID" value="GAA0161955.1"/>
    <property type="molecule type" value="Genomic_DNA"/>
</dbReference>
<gene>
    <name evidence="1" type="ORF">LIER_43589</name>
</gene>
<protein>
    <submittedName>
        <fullName evidence="1">Uncharacterized protein</fullName>
    </submittedName>
</protein>
<keyword evidence="2" id="KW-1185">Reference proteome</keyword>
<organism evidence="1 2">
    <name type="scientific">Lithospermum erythrorhizon</name>
    <name type="common">Purple gromwell</name>
    <name type="synonym">Lithospermum officinale var. erythrorhizon</name>
    <dbReference type="NCBI Taxonomy" id="34254"/>
    <lineage>
        <taxon>Eukaryota</taxon>
        <taxon>Viridiplantae</taxon>
        <taxon>Streptophyta</taxon>
        <taxon>Embryophyta</taxon>
        <taxon>Tracheophyta</taxon>
        <taxon>Spermatophyta</taxon>
        <taxon>Magnoliopsida</taxon>
        <taxon>eudicotyledons</taxon>
        <taxon>Gunneridae</taxon>
        <taxon>Pentapetalae</taxon>
        <taxon>asterids</taxon>
        <taxon>lamiids</taxon>
        <taxon>Boraginales</taxon>
        <taxon>Boraginaceae</taxon>
        <taxon>Boraginoideae</taxon>
        <taxon>Lithospermeae</taxon>
        <taxon>Lithospermum</taxon>
    </lineage>
</organism>
<name>A0AAV3QEP0_LITER</name>
<evidence type="ECO:0000313" key="1">
    <source>
        <dbReference type="EMBL" id="GAA0161955.1"/>
    </source>
</evidence>
<accession>A0AAV3QEP0</accession>